<protein>
    <recommendedName>
        <fullName evidence="3">Fis family transcriptional regulator</fullName>
    </recommendedName>
</protein>
<organism evidence="1 2">
    <name type="scientific">Microbacterium oxydans</name>
    <dbReference type="NCBI Taxonomy" id="82380"/>
    <lineage>
        <taxon>Bacteria</taxon>
        <taxon>Bacillati</taxon>
        <taxon>Actinomycetota</taxon>
        <taxon>Actinomycetes</taxon>
        <taxon>Micrococcales</taxon>
        <taxon>Microbacteriaceae</taxon>
        <taxon>Microbacterium</taxon>
    </lineage>
</organism>
<reference evidence="1 2" key="1">
    <citation type="submission" date="2015-02" db="EMBL/GenBank/DDBJ databases">
        <title>Draft genome sequences of ten Microbacterium spp. with emphasis on heavy metal contaminated environments.</title>
        <authorList>
            <person name="Corretto E."/>
        </authorList>
    </citation>
    <scope>NUCLEOTIDE SEQUENCE [LARGE SCALE GENOMIC DNA]</scope>
    <source>
        <strain evidence="1 2">BEL4b</strain>
    </source>
</reference>
<dbReference type="RefSeq" id="WP_045280633.1">
    <property type="nucleotide sequence ID" value="NZ_CAKKLT010000034.1"/>
</dbReference>
<evidence type="ECO:0008006" key="3">
    <source>
        <dbReference type="Google" id="ProtNLM"/>
    </source>
</evidence>
<evidence type="ECO:0000313" key="1">
    <source>
        <dbReference type="EMBL" id="KJL28369.1"/>
    </source>
</evidence>
<name>A0A0F0L6Q1_9MICO</name>
<dbReference type="PATRIC" id="fig|82380.11.peg.3471"/>
<dbReference type="OrthoDB" id="3827359at2"/>
<dbReference type="AlphaFoldDB" id="A0A0F0L6Q1"/>
<dbReference type="Proteomes" id="UP000033640">
    <property type="component" value="Unassembled WGS sequence"/>
</dbReference>
<comment type="caution">
    <text evidence="1">The sequence shown here is derived from an EMBL/GenBank/DDBJ whole genome shotgun (WGS) entry which is preliminary data.</text>
</comment>
<sequence>MHWDRLFEDLEGQLAAEWESERAALSAESERLRISRLDLRSRLRLMSEVGASVAIELASGRRLPVTVRALGSDWIAVESAPGDDMLHGRSVRIVPLHAVRGIRTDHGTILASLENSTEPDTTLRERMTFGFVLRDLARRRVPVHLSLLIGDDVHGTIDRAGSDHLDLAVHDAGTARLAGAVQGFRIIPFSAVASVRTPGDHRP</sequence>
<dbReference type="EMBL" id="JYIW01000026">
    <property type="protein sequence ID" value="KJL28369.1"/>
    <property type="molecule type" value="Genomic_DNA"/>
</dbReference>
<evidence type="ECO:0000313" key="2">
    <source>
        <dbReference type="Proteomes" id="UP000033640"/>
    </source>
</evidence>
<proteinExistence type="predicted"/>
<gene>
    <name evidence="1" type="ORF">RS83_03440</name>
</gene>
<accession>A0A0F0L6Q1</accession>